<gene>
    <name evidence="3" type="primary">ypeB</name>
    <name evidence="3" type="ORF">GCM10007968_08870</name>
</gene>
<evidence type="ECO:0000313" key="4">
    <source>
        <dbReference type="Proteomes" id="UP000654670"/>
    </source>
</evidence>
<dbReference type="NCBIfam" id="TIGR02889">
    <property type="entry name" value="spore_YpeB"/>
    <property type="match status" value="1"/>
</dbReference>
<feature type="domain" description="Sporulation protein YpeB N-terminal" evidence="2">
    <location>
        <begin position="31"/>
        <end position="165"/>
    </location>
</feature>
<dbReference type="Pfam" id="PF14620">
    <property type="entry name" value="YPEB_PepSY1-2"/>
    <property type="match status" value="1"/>
</dbReference>
<dbReference type="Pfam" id="PF20769">
    <property type="entry name" value="YPEB_N"/>
    <property type="match status" value="1"/>
</dbReference>
<evidence type="ECO:0000259" key="1">
    <source>
        <dbReference type="Pfam" id="PF14620"/>
    </source>
</evidence>
<sequence length="442" mass="50485">MKSRFWIILSSVFAAAMIAFGIWGDQERMAKDAVMIQAENQYQQSFHELTYYVDSLEKSLGMSLAMHTRETMRPQLVETWRLSTLAHGAANQLPLTLLPFNKTNEFLSHVGAFSYKTGVKATNDRPLSDKEYASLQKLYRESMGIRQGLRDIQENVMARHLRWMDVEWALKTKKQNQDNQVIDGLKQVDGQATSYTQSFSPENPSNAALKKKSLKKLEGPVMNKKEAASALKKWMNLTDARTSKISETGKGSNMDAYEVTLQNKDRIPIEASVTRKGGHVIWFFADRPVGKEKISLYEAANRAGAFLKKHGLTGMELTKKERYDRTAIFTYVLKRNNIRIYPASLRLKVTLDNGEVIAFDETDYLFNKYDQIPMTPKLSAKAVMKQLNPKLVVQESHLVVFQNPLLQNVLCYEFFATRGQDTYRVLLNAENGDQEKVELLRN</sequence>
<keyword evidence="4" id="KW-1185">Reference proteome</keyword>
<evidence type="ECO:0000313" key="3">
    <source>
        <dbReference type="EMBL" id="GGL47008.1"/>
    </source>
</evidence>
<evidence type="ECO:0000259" key="2">
    <source>
        <dbReference type="Pfam" id="PF20769"/>
    </source>
</evidence>
<feature type="domain" description="Sporulation protein YpeB PepSY1 and PepSY2" evidence="1">
    <location>
        <begin position="184"/>
        <end position="370"/>
    </location>
</feature>
<dbReference type="RefSeq" id="WP_188801882.1">
    <property type="nucleotide sequence ID" value="NZ_BMOK01000003.1"/>
</dbReference>
<comment type="caution">
    <text evidence="3">The sequence shown here is derived from an EMBL/GenBank/DDBJ whole genome shotgun (WGS) entry which is preliminary data.</text>
</comment>
<accession>A0A917W0G6</accession>
<dbReference type="EMBL" id="BMOK01000003">
    <property type="protein sequence ID" value="GGL47008.1"/>
    <property type="molecule type" value="Genomic_DNA"/>
</dbReference>
<name>A0A917W0G6_9BACL</name>
<reference evidence="3" key="2">
    <citation type="submission" date="2020-09" db="EMBL/GenBank/DDBJ databases">
        <authorList>
            <person name="Sun Q."/>
            <person name="Ohkuma M."/>
        </authorList>
    </citation>
    <scope>NUCLEOTIDE SEQUENCE</scope>
    <source>
        <strain evidence="3">JCM 15325</strain>
    </source>
</reference>
<protein>
    <submittedName>
        <fullName evidence="3">Sporulation protein YpeB</fullName>
    </submittedName>
</protein>
<reference evidence="3" key="1">
    <citation type="journal article" date="2014" name="Int. J. Syst. Evol. Microbiol.">
        <title>Complete genome sequence of Corynebacterium casei LMG S-19264T (=DSM 44701T), isolated from a smear-ripened cheese.</title>
        <authorList>
            <consortium name="US DOE Joint Genome Institute (JGI-PGF)"/>
            <person name="Walter F."/>
            <person name="Albersmeier A."/>
            <person name="Kalinowski J."/>
            <person name="Ruckert C."/>
        </authorList>
    </citation>
    <scope>NUCLEOTIDE SEQUENCE</scope>
    <source>
        <strain evidence="3">JCM 15325</strain>
    </source>
</reference>
<proteinExistence type="predicted"/>
<organism evidence="3 4">
    <name type="scientific">Sporolactobacillus putidus</name>
    <dbReference type="NCBI Taxonomy" id="492735"/>
    <lineage>
        <taxon>Bacteria</taxon>
        <taxon>Bacillati</taxon>
        <taxon>Bacillota</taxon>
        <taxon>Bacilli</taxon>
        <taxon>Bacillales</taxon>
        <taxon>Sporolactobacillaceae</taxon>
        <taxon>Sporolactobacillus</taxon>
    </lineage>
</organism>
<dbReference type="AlphaFoldDB" id="A0A917W0G6"/>
<dbReference type="InterPro" id="IPR048402">
    <property type="entry name" value="YpeB_N"/>
</dbReference>
<dbReference type="GO" id="GO:0009847">
    <property type="term" value="P:spore germination"/>
    <property type="evidence" value="ECO:0007669"/>
    <property type="project" value="InterPro"/>
</dbReference>
<dbReference type="InterPro" id="IPR014239">
    <property type="entry name" value="YpeB_PepSY1-2"/>
</dbReference>
<dbReference type="Proteomes" id="UP000654670">
    <property type="component" value="Unassembled WGS sequence"/>
</dbReference>